<dbReference type="GO" id="GO:0016788">
    <property type="term" value="F:hydrolase activity, acting on ester bonds"/>
    <property type="evidence" value="ECO:0007669"/>
    <property type="project" value="InterPro"/>
</dbReference>
<comment type="caution">
    <text evidence="6">The sequence shown here is derived from an EMBL/GenBank/DDBJ whole genome shotgun (WGS) entry which is preliminary data.</text>
</comment>
<dbReference type="AlphaFoldDB" id="A0A9D5BGY7"/>
<proteinExistence type="inferred from homology"/>
<evidence type="ECO:0000259" key="5">
    <source>
        <dbReference type="Pfam" id="PF04083"/>
    </source>
</evidence>
<evidence type="ECO:0000256" key="2">
    <source>
        <dbReference type="PIRNR" id="PIRNR000862"/>
    </source>
</evidence>
<reference evidence="6 7" key="1">
    <citation type="journal article" date="2022" name="Nat. Genet.">
        <title>Improved pea reference genome and pan-genome highlight genomic features and evolutionary characteristics.</title>
        <authorList>
            <person name="Yang T."/>
            <person name="Liu R."/>
            <person name="Luo Y."/>
            <person name="Hu S."/>
            <person name="Wang D."/>
            <person name="Wang C."/>
            <person name="Pandey M.K."/>
            <person name="Ge S."/>
            <person name="Xu Q."/>
            <person name="Li N."/>
            <person name="Li G."/>
            <person name="Huang Y."/>
            <person name="Saxena R.K."/>
            <person name="Ji Y."/>
            <person name="Li M."/>
            <person name="Yan X."/>
            <person name="He Y."/>
            <person name="Liu Y."/>
            <person name="Wang X."/>
            <person name="Xiang C."/>
            <person name="Varshney R.K."/>
            <person name="Ding H."/>
            <person name="Gao S."/>
            <person name="Zong X."/>
        </authorList>
    </citation>
    <scope>NUCLEOTIDE SEQUENCE [LARGE SCALE GENOMIC DNA]</scope>
    <source>
        <strain evidence="6 7">cv. Zhongwan 6</strain>
    </source>
</reference>
<dbReference type="InterPro" id="IPR025483">
    <property type="entry name" value="Lipase_euk"/>
</dbReference>
<evidence type="ECO:0000256" key="3">
    <source>
        <dbReference type="PIRSR" id="PIRSR000862-1"/>
    </source>
</evidence>
<keyword evidence="2" id="KW-0443">Lipid metabolism</keyword>
<dbReference type="EMBL" id="JAMSHJ010000001">
    <property type="protein sequence ID" value="KAI5443489.1"/>
    <property type="molecule type" value="Genomic_DNA"/>
</dbReference>
<dbReference type="SUPFAM" id="SSF53474">
    <property type="entry name" value="alpha/beta-Hydrolases"/>
    <property type="match status" value="1"/>
</dbReference>
<feature type="active site" description="Charge relay system" evidence="3">
    <location>
        <position position="387"/>
    </location>
</feature>
<dbReference type="Proteomes" id="UP001058974">
    <property type="component" value="Chromosome 1"/>
</dbReference>
<evidence type="ECO:0000313" key="6">
    <source>
        <dbReference type="EMBL" id="KAI5443489.1"/>
    </source>
</evidence>
<dbReference type="PANTHER" id="PTHR11005">
    <property type="entry name" value="LYSOSOMAL ACID LIPASE-RELATED"/>
    <property type="match status" value="1"/>
</dbReference>
<evidence type="ECO:0000256" key="1">
    <source>
        <dbReference type="ARBA" id="ARBA00010701"/>
    </source>
</evidence>
<organism evidence="6 7">
    <name type="scientific">Pisum sativum</name>
    <name type="common">Garden pea</name>
    <name type="synonym">Lathyrus oleraceus</name>
    <dbReference type="NCBI Taxonomy" id="3888"/>
    <lineage>
        <taxon>Eukaryota</taxon>
        <taxon>Viridiplantae</taxon>
        <taxon>Streptophyta</taxon>
        <taxon>Embryophyta</taxon>
        <taxon>Tracheophyta</taxon>
        <taxon>Spermatophyta</taxon>
        <taxon>Magnoliopsida</taxon>
        <taxon>eudicotyledons</taxon>
        <taxon>Gunneridae</taxon>
        <taxon>Pentapetalae</taxon>
        <taxon>rosids</taxon>
        <taxon>fabids</taxon>
        <taxon>Fabales</taxon>
        <taxon>Fabaceae</taxon>
        <taxon>Papilionoideae</taxon>
        <taxon>50 kb inversion clade</taxon>
        <taxon>NPAAA clade</taxon>
        <taxon>Hologalegina</taxon>
        <taxon>IRL clade</taxon>
        <taxon>Fabeae</taxon>
        <taxon>Lathyrus</taxon>
    </lineage>
</organism>
<accession>A0A9D5BGY7</accession>
<comment type="similarity">
    <text evidence="1 2">Belongs to the AB hydrolase superfamily. Lipase family.</text>
</comment>
<feature type="signal peptide" evidence="4">
    <location>
        <begin position="1"/>
        <end position="28"/>
    </location>
</feature>
<dbReference type="Gramene" id="Psat0s1551g0160.1">
    <property type="protein sequence ID" value="Psat0s1551g0160.1.cds"/>
    <property type="gene ID" value="Psat0s1551g0160"/>
</dbReference>
<feature type="active site" description="Charge relay system" evidence="3">
    <location>
        <position position="353"/>
    </location>
</feature>
<protein>
    <recommendedName>
        <fullName evidence="2">Lipase</fullName>
    </recommendedName>
</protein>
<feature type="active site" description="Nucleophile" evidence="3">
    <location>
        <position position="183"/>
    </location>
</feature>
<dbReference type="PIRSF" id="PIRSF000862">
    <property type="entry name" value="Steryl_ester_lip"/>
    <property type="match status" value="1"/>
</dbReference>
<keyword evidence="2" id="KW-0378">Hydrolase</keyword>
<dbReference type="OrthoDB" id="9974421at2759"/>
<keyword evidence="7" id="KW-1185">Reference proteome</keyword>
<dbReference type="InterPro" id="IPR029058">
    <property type="entry name" value="AB_hydrolase_fold"/>
</dbReference>
<dbReference type="Pfam" id="PF04083">
    <property type="entry name" value="Abhydro_lipase"/>
    <property type="match status" value="1"/>
</dbReference>
<keyword evidence="4" id="KW-0732">Signal</keyword>
<evidence type="ECO:0000313" key="7">
    <source>
        <dbReference type="Proteomes" id="UP001058974"/>
    </source>
</evidence>
<feature type="domain" description="Partial AB-hydrolase lipase" evidence="5">
    <location>
        <begin position="50"/>
        <end position="108"/>
    </location>
</feature>
<feature type="chain" id="PRO_5038538715" description="Lipase" evidence="4">
    <location>
        <begin position="29"/>
        <end position="412"/>
    </location>
</feature>
<dbReference type="GO" id="GO:0016042">
    <property type="term" value="P:lipid catabolic process"/>
    <property type="evidence" value="ECO:0007669"/>
    <property type="project" value="UniProtKB-KW"/>
</dbReference>
<dbReference type="Gramene" id="PSAT_LOCUS6067_t1">
    <property type="protein sequence ID" value="CAL5185654.1"/>
    <property type="gene ID" value="PSAT_LOCUS6067"/>
</dbReference>
<evidence type="ECO:0000256" key="4">
    <source>
        <dbReference type="SAM" id="SignalP"/>
    </source>
</evidence>
<sequence>MPFVDSMNSIALTFCVIVLAVHGPQTWALDRGFLGNRNSTPSGEGLCASSITIHGYKCQELEITTKDGYILSVQRILDGRVKVVGNVTKEPVIVQHGVLVDGATWFLNRPEQNLPMILADNGFDVWVVNTRGTRYSRKHIKLDASSQEYWYWSWDDLVAYELPSVFDFISKKTGQKIHYVGHSLGTLTALVSLAEGKWVNQVKSVALLSPIAYLKRMTTPIGAIAARSLLGESLTSMGIAEFDPNGVRVTDFIHNSCDKYNLNCNDLFTLVTGENCCLDKSSFSDFMKIEPQSSSTRTLFHLAQIVRTDVLSKFDFMRPNINMLHYGQPTPPLYDLSKIPKDIPIFMSYGGADALSDIADVKKLLSDHFQDHEADKLSVQFIQNYAHGDYMFATNAHEQVYRNVTSFFKRNF</sequence>
<keyword evidence="2" id="KW-0442">Lipid degradation</keyword>
<dbReference type="FunFam" id="3.40.50.1820:FF:000126">
    <property type="entry name" value="Lipase"/>
    <property type="match status" value="1"/>
</dbReference>
<dbReference type="Gramene" id="Psat01G0221500-T1">
    <property type="protein sequence ID" value="KAI5443489.1"/>
    <property type="gene ID" value="KIW84_012215"/>
</dbReference>
<name>A0A9D5BGY7_PEA</name>
<gene>
    <name evidence="6" type="ORF">KIW84_012215</name>
</gene>
<dbReference type="Gene3D" id="3.40.50.1820">
    <property type="entry name" value="alpha/beta hydrolase"/>
    <property type="match status" value="1"/>
</dbReference>
<dbReference type="InterPro" id="IPR006693">
    <property type="entry name" value="AB_hydrolase_lipase"/>
</dbReference>